<dbReference type="Proteomes" id="UP001227543">
    <property type="component" value="Unassembled WGS sequence"/>
</dbReference>
<evidence type="ECO:0000256" key="15">
    <source>
        <dbReference type="ARBA" id="ARBA00023136"/>
    </source>
</evidence>
<comment type="function">
    <text evidence="2">Type IV dipeptidyl-peptidase which removes N-terminal dipeptides sequentially from polypeptides having unsubstituted N-termini provided that the penultimate residue is proline.</text>
</comment>
<evidence type="ECO:0000256" key="9">
    <source>
        <dbReference type="ARBA" id="ARBA00022670"/>
    </source>
</evidence>
<dbReference type="InterPro" id="IPR035439">
    <property type="entry name" value="UPF0145_dom_sf"/>
</dbReference>
<feature type="region of interest" description="Disordered" evidence="17">
    <location>
        <begin position="146"/>
        <end position="170"/>
    </location>
</feature>
<evidence type="ECO:0000256" key="10">
    <source>
        <dbReference type="ARBA" id="ARBA00022692"/>
    </source>
</evidence>
<dbReference type="PANTHER" id="PTHR11731:SF200">
    <property type="entry name" value="DIPEPTIDYL PEPTIDASE 10, ISOFORM B"/>
    <property type="match status" value="1"/>
</dbReference>
<dbReference type="SUPFAM" id="SSF82171">
    <property type="entry name" value="DPP6 N-terminal domain-like"/>
    <property type="match status" value="1"/>
</dbReference>
<comment type="catalytic activity">
    <reaction evidence="1">
        <text>Release of an N-terminal dipeptide, Xaa-Yaa-|-Zaa-, from a polypeptide, preferentially when Yaa is Pro, provided Zaa is neither Pro nor hydroxyproline.</text>
        <dbReference type="EC" id="3.4.14.5"/>
    </reaction>
</comment>
<feature type="domain" description="Peptidase S9 prolyl oligopeptidase catalytic" evidence="19">
    <location>
        <begin position="931"/>
        <end position="1136"/>
    </location>
</feature>
<evidence type="ECO:0000256" key="13">
    <source>
        <dbReference type="ARBA" id="ARBA00022968"/>
    </source>
</evidence>
<dbReference type="Pfam" id="PF00326">
    <property type="entry name" value="Peptidase_S9"/>
    <property type="match status" value="1"/>
</dbReference>
<dbReference type="InterPro" id="IPR002469">
    <property type="entry name" value="Peptidase_S9B_N"/>
</dbReference>
<dbReference type="Pfam" id="PF01906">
    <property type="entry name" value="YbjQ_1"/>
    <property type="match status" value="1"/>
</dbReference>
<keyword evidence="9" id="KW-0645">Protease</keyword>
<keyword evidence="10 18" id="KW-0812">Transmembrane</keyword>
<dbReference type="InterPro" id="IPR029058">
    <property type="entry name" value="AB_hydrolase_fold"/>
</dbReference>
<evidence type="ECO:0000256" key="1">
    <source>
        <dbReference type="ARBA" id="ARBA00001257"/>
    </source>
</evidence>
<evidence type="ECO:0000256" key="14">
    <source>
        <dbReference type="ARBA" id="ARBA00022989"/>
    </source>
</evidence>
<feature type="compositionally biased region" description="Low complexity" evidence="17">
    <location>
        <begin position="278"/>
        <end position="298"/>
    </location>
</feature>
<feature type="region of interest" description="Disordered" evidence="17">
    <location>
        <begin position="231"/>
        <end position="260"/>
    </location>
</feature>
<keyword evidence="8" id="KW-0926">Vacuole</keyword>
<keyword evidence="11" id="KW-0378">Hydrolase</keyword>
<evidence type="ECO:0000256" key="4">
    <source>
        <dbReference type="ARBA" id="ARBA00006150"/>
    </source>
</evidence>
<comment type="subcellular location">
    <subcellularLocation>
        <location evidence="3">Vacuole membrane</location>
        <topology evidence="3">Single-pass type II membrane protein</topology>
    </subcellularLocation>
</comment>
<keyword evidence="14 18" id="KW-1133">Transmembrane helix</keyword>
<evidence type="ECO:0000256" key="11">
    <source>
        <dbReference type="ARBA" id="ARBA00022801"/>
    </source>
</evidence>
<proteinExistence type="inferred from homology"/>
<evidence type="ECO:0000256" key="5">
    <source>
        <dbReference type="ARBA" id="ARBA00012062"/>
    </source>
</evidence>
<comment type="similarity">
    <text evidence="4">Belongs to the peptidase S9B family.</text>
</comment>
<dbReference type="InterPro" id="IPR050278">
    <property type="entry name" value="Serine_Prot_S9B/DPPIV"/>
</dbReference>
<keyword evidence="12" id="KW-0720">Serine protease</keyword>
<accession>A0ABQ9QWD7</accession>
<comment type="caution">
    <text evidence="21">The sequence shown here is derived from an EMBL/GenBank/DDBJ whole genome shotgun (WGS) entry which is preliminary data.</text>
</comment>
<keyword evidence="22" id="KW-1185">Reference proteome</keyword>
<evidence type="ECO:0000259" key="19">
    <source>
        <dbReference type="Pfam" id="PF00326"/>
    </source>
</evidence>
<dbReference type="SUPFAM" id="SSF117782">
    <property type="entry name" value="YbjQ-like"/>
    <property type="match status" value="1"/>
</dbReference>
<dbReference type="GeneID" id="85412073"/>
<organism evidence="21 22">
    <name type="scientific">Colletotrichum tamarilloi</name>
    <dbReference type="NCBI Taxonomy" id="1209934"/>
    <lineage>
        <taxon>Eukaryota</taxon>
        <taxon>Fungi</taxon>
        <taxon>Dikarya</taxon>
        <taxon>Ascomycota</taxon>
        <taxon>Pezizomycotina</taxon>
        <taxon>Sordariomycetes</taxon>
        <taxon>Hypocreomycetidae</taxon>
        <taxon>Glomerellales</taxon>
        <taxon>Glomerellaceae</taxon>
        <taxon>Colletotrichum</taxon>
        <taxon>Colletotrichum acutatum species complex</taxon>
    </lineage>
</organism>
<evidence type="ECO:0000256" key="2">
    <source>
        <dbReference type="ARBA" id="ARBA00002218"/>
    </source>
</evidence>
<dbReference type="EMBL" id="MLFU01000067">
    <property type="protein sequence ID" value="KAK1487369.1"/>
    <property type="molecule type" value="Genomic_DNA"/>
</dbReference>
<dbReference type="EC" id="3.4.14.5" evidence="5"/>
<evidence type="ECO:0000256" key="16">
    <source>
        <dbReference type="ARBA" id="ARBA00023180"/>
    </source>
</evidence>
<name>A0ABQ9QWD7_9PEZI</name>
<dbReference type="InterPro" id="IPR001375">
    <property type="entry name" value="Peptidase_S9_cat"/>
</dbReference>
<evidence type="ECO:0000256" key="6">
    <source>
        <dbReference type="ARBA" id="ARBA00014118"/>
    </source>
</evidence>
<evidence type="ECO:0000259" key="20">
    <source>
        <dbReference type="Pfam" id="PF00930"/>
    </source>
</evidence>
<reference evidence="21 22" key="1">
    <citation type="submission" date="2016-10" db="EMBL/GenBank/DDBJ databases">
        <title>The genome sequence of Colletotrichum fioriniae PJ7.</title>
        <authorList>
            <person name="Baroncelli R."/>
        </authorList>
    </citation>
    <scope>NUCLEOTIDE SEQUENCE [LARGE SCALE GENOMIC DNA]</scope>
    <source>
        <strain evidence="21 22">Tom-12</strain>
    </source>
</reference>
<evidence type="ECO:0000256" key="18">
    <source>
        <dbReference type="SAM" id="Phobius"/>
    </source>
</evidence>
<evidence type="ECO:0000256" key="7">
    <source>
        <dbReference type="ARBA" id="ARBA00022438"/>
    </source>
</evidence>
<sequence length="1168" mass="130532">MNFMGRKSDVKQEDVANVPPELSDLHCFTETGGVITTRAAMFDIPGYRITRTLGAVYGLSVRSRNIAASLGMVIKSLAGGELRWFTTMLYNCRNDALGRVMEETKVQMQLVLSSEEPLKRAKPTCYRAPHPSPTAVVLDIQATSARGPATKPKPMDAPVDHPQSSPAQHPDRCATQVLFVRSLTRLHGLGLVHVHFTILRTYTTLRHSPFSSFTHGSFSYLLACSSYPSDGPPAISSAPSASAAPTAEDPRMSHESSLSSVSTTSLVFDRLHEQNEKSYSSSSSQRRRAPSASRPAYADHPDDDDDNDYKESDANDLETGPFLAPTTGMMRRVGMDRGLKKGICILAAAFLLAWGGALFVFLSRKSYQHGSQVDHDPSATSRGSGKPVTLDQIMTGFWSPYSHSISWIEGPNGEDGLLLEQGARGKDYLVVEDVRAGKLDRQVSAEVVQSRTLMKNPWINVGGRQMTPYDGRPSKDMKKVLVSTDRKHNWRHSFTALYWIFDVETQTAEPLDPEHSDARVQLATWSPQSNAIVFTRDNNLFLRKLDGDKKVTQITKDGGPEYFYGIPDWVYEEEVFASNSATWYSQDGKYVAFLRTNETGVPEYPLQYFMSRPSGKEKPAGEETYPDEKRIKYPRAGSHNPVVDLLFYDVERGDVFAVDIEGGFADDDRLINMVLWANNKVLIKETNRVSDIMRVVLVDVVARTGKIVNTIDVGKIDGGWFEISHETQFIPADPANGRPDDGYVDTVIHDDGDHIAYFSPMDNPEPVYLTGGNWEVVNGPSAVDLANNLVYFVSTKESSIQRHVYSVHLNGSDLKPFTDTKFESYYDISFSSGAGFGLLSYLGPKIPWQKVISTPSNPTSYEHVVEQNTQLAENAKKYELPILKYGTIKVDDVELNYVERRPPHFSEKKKYPVLFQQYSGPGSQSVSKRFSVDFQSYIASSLGYVVVTVDGRGTGYIGRKNRVLIREKLGHWEAIDQIAAAKHWSALKYVDSARIAIWGWSYGGFQTLKTLEMDAGQTFSYGMAVAPVTDWRFYDSIYTERYMRTPQLNPDGYDQTAISNVSALAGNVRWLMMHGVSDDNVHYQSTLTLLDKLNLEGVENYDVHVFPDSDHGIYFHNANKIVYDKLNNWLINAFNGEWLKVADAKPMIEPKVKEKRSSVAKLDGVPKF</sequence>
<dbReference type="SUPFAM" id="SSF53474">
    <property type="entry name" value="alpha/beta-Hydrolases"/>
    <property type="match status" value="1"/>
</dbReference>
<feature type="domain" description="Dipeptidylpeptidase IV N-terminal" evidence="20">
    <location>
        <begin position="474"/>
        <end position="848"/>
    </location>
</feature>
<dbReference type="RefSeq" id="XP_060377505.1">
    <property type="nucleotide sequence ID" value="XM_060527835.1"/>
</dbReference>
<keyword evidence="15 18" id="KW-0472">Membrane</keyword>
<feature type="compositionally biased region" description="Low complexity" evidence="17">
    <location>
        <begin position="231"/>
        <end position="245"/>
    </location>
</feature>
<evidence type="ECO:0000313" key="22">
    <source>
        <dbReference type="Proteomes" id="UP001227543"/>
    </source>
</evidence>
<keyword evidence="13" id="KW-0735">Signal-anchor</keyword>
<protein>
    <recommendedName>
        <fullName evidence="6">Probable dipeptidyl-aminopeptidase B</fullName>
        <ecNumber evidence="5">3.4.14.5</ecNumber>
    </recommendedName>
</protein>
<dbReference type="InterPro" id="IPR002765">
    <property type="entry name" value="UPF0145_YbjQ-like"/>
</dbReference>
<evidence type="ECO:0000256" key="8">
    <source>
        <dbReference type="ARBA" id="ARBA00022554"/>
    </source>
</evidence>
<dbReference type="PANTHER" id="PTHR11731">
    <property type="entry name" value="PROTEASE FAMILY S9B,C DIPEPTIDYL-PEPTIDASE IV-RELATED"/>
    <property type="match status" value="1"/>
</dbReference>
<gene>
    <name evidence="21" type="ORF">CTAM01_11826</name>
</gene>
<dbReference type="Pfam" id="PF00930">
    <property type="entry name" value="DPPIV_N"/>
    <property type="match status" value="1"/>
</dbReference>
<dbReference type="Gene3D" id="3.30.110.70">
    <property type="entry name" value="Hypothetical protein apc22750. Chain B"/>
    <property type="match status" value="1"/>
</dbReference>
<dbReference type="Gene3D" id="2.140.10.30">
    <property type="entry name" value="Dipeptidylpeptidase IV, N-terminal domain"/>
    <property type="match status" value="1"/>
</dbReference>
<keyword evidence="7" id="KW-0031">Aminopeptidase</keyword>
<evidence type="ECO:0000256" key="3">
    <source>
        <dbReference type="ARBA" id="ARBA00004576"/>
    </source>
</evidence>
<keyword evidence="16" id="KW-0325">Glycoprotein</keyword>
<evidence type="ECO:0000256" key="12">
    <source>
        <dbReference type="ARBA" id="ARBA00022825"/>
    </source>
</evidence>
<feature type="region of interest" description="Disordered" evidence="17">
    <location>
        <begin position="274"/>
        <end position="326"/>
    </location>
</feature>
<evidence type="ECO:0000256" key="17">
    <source>
        <dbReference type="SAM" id="MobiDB-lite"/>
    </source>
</evidence>
<feature type="transmembrane region" description="Helical" evidence="18">
    <location>
        <begin position="339"/>
        <end position="362"/>
    </location>
</feature>
<dbReference type="Gene3D" id="3.40.50.1820">
    <property type="entry name" value="alpha/beta hydrolase"/>
    <property type="match status" value="1"/>
</dbReference>
<evidence type="ECO:0000313" key="21">
    <source>
        <dbReference type="EMBL" id="KAK1487369.1"/>
    </source>
</evidence>